<dbReference type="Proteomes" id="UP000095713">
    <property type="component" value="Unassembled WGS sequence"/>
</dbReference>
<name>A0A1E5TBQ8_9FLAO</name>
<comment type="caution">
    <text evidence="1">The sequence shown here is derived from an EMBL/GenBank/DDBJ whole genome shotgun (WGS) entry which is preliminary data.</text>
</comment>
<keyword evidence="2" id="KW-1185">Reference proteome</keyword>
<dbReference type="AlphaFoldDB" id="A0A1E5TBQ8"/>
<dbReference type="RefSeq" id="WP_069829472.1">
    <property type="nucleotide sequence ID" value="NZ_MDJD01000028.1"/>
</dbReference>
<sequence length="156" mass="16674">MSILNDVLEVKKSEIAGVETAEDKKARLEANAVSTDSIVDTVAGNGIALRDTVTMSVNNDGYIVLNCSATIAGDDDFVGVYANPSLPQGDNLGGSHGWEWVIHTNKFPYTTKVQAQVGIVGVYWSKDYRTKNYVQVCYSASLPDTSPGTSVTGSSY</sequence>
<accession>A0A1E5TBQ8</accession>
<reference evidence="1 2" key="1">
    <citation type="submission" date="2016-05" db="EMBL/GenBank/DDBJ databases">
        <title>Draft Genome Sequence of Algibacter sp. Strain SK-16 Isolated from the Surface Water of Aburatsubo Inlet.</title>
        <authorList>
            <person name="Wong S.-K."/>
            <person name="Yoshizawa S."/>
            <person name="Nakajima Y."/>
            <person name="Ogura Y."/>
            <person name="Tetsuya H."/>
            <person name="Hamasaki K."/>
        </authorList>
    </citation>
    <scope>NUCLEOTIDE SEQUENCE [LARGE SCALE GENOMIC DNA]</scope>
    <source>
        <strain evidence="1 2">SK-16</strain>
    </source>
</reference>
<protein>
    <submittedName>
        <fullName evidence="1">Uncharacterized protein</fullName>
    </submittedName>
</protein>
<evidence type="ECO:0000313" key="2">
    <source>
        <dbReference type="Proteomes" id="UP000095713"/>
    </source>
</evidence>
<proteinExistence type="predicted"/>
<gene>
    <name evidence="1" type="ORF">A8C32_00490</name>
</gene>
<dbReference type="EMBL" id="MDJD01000028">
    <property type="protein sequence ID" value="OEK08790.1"/>
    <property type="molecule type" value="Genomic_DNA"/>
</dbReference>
<evidence type="ECO:0000313" key="1">
    <source>
        <dbReference type="EMBL" id="OEK08790.1"/>
    </source>
</evidence>
<organism evidence="1 2">
    <name type="scientific">Flavivirga aquatica</name>
    <dbReference type="NCBI Taxonomy" id="1849968"/>
    <lineage>
        <taxon>Bacteria</taxon>
        <taxon>Pseudomonadati</taxon>
        <taxon>Bacteroidota</taxon>
        <taxon>Flavobacteriia</taxon>
        <taxon>Flavobacteriales</taxon>
        <taxon>Flavobacteriaceae</taxon>
        <taxon>Flavivirga</taxon>
    </lineage>
</organism>